<keyword evidence="1" id="KW-1133">Transmembrane helix</keyword>
<dbReference type="AlphaFoldDB" id="A0A1V4J019"/>
<reference evidence="2 3" key="1">
    <citation type="submission" date="2017-03" db="EMBL/GenBank/DDBJ databases">
        <title>Genome sequence of Clostridium chromiireducens DSM 23318.</title>
        <authorList>
            <person name="Poehlein A."/>
            <person name="Daniel R."/>
        </authorList>
    </citation>
    <scope>NUCLEOTIDE SEQUENCE [LARGE SCALE GENOMIC DNA]</scope>
    <source>
        <strain evidence="2 3">DSM 23318</strain>
    </source>
</reference>
<keyword evidence="1" id="KW-0472">Membrane</keyword>
<dbReference type="InterPro" id="IPR001451">
    <property type="entry name" value="Hexapep"/>
</dbReference>
<comment type="caution">
    <text evidence="2">The sequence shown here is derived from an EMBL/GenBank/DDBJ whole genome shotgun (WGS) entry which is preliminary data.</text>
</comment>
<dbReference type="EMBL" id="MZGT01000009">
    <property type="protein sequence ID" value="OPJ65365.1"/>
    <property type="molecule type" value="Genomic_DNA"/>
</dbReference>
<keyword evidence="3" id="KW-1185">Reference proteome</keyword>
<gene>
    <name evidence="2" type="ORF">CLCHR_09410</name>
</gene>
<dbReference type="Gene3D" id="2.160.10.10">
    <property type="entry name" value="Hexapeptide repeat proteins"/>
    <property type="match status" value="2"/>
</dbReference>
<name>A0A1V4J019_9CLOT</name>
<keyword evidence="2" id="KW-0012">Acyltransferase</keyword>
<dbReference type="CDD" id="cd04647">
    <property type="entry name" value="LbH_MAT_like"/>
    <property type="match status" value="1"/>
</dbReference>
<dbReference type="PANTHER" id="PTHR23416:SF78">
    <property type="entry name" value="LIPOPOLYSACCHARIDE BIOSYNTHESIS O-ACETYL TRANSFERASE WBBJ-RELATED"/>
    <property type="match status" value="1"/>
</dbReference>
<evidence type="ECO:0000313" key="3">
    <source>
        <dbReference type="Proteomes" id="UP000191056"/>
    </source>
</evidence>
<organism evidence="2 3">
    <name type="scientific">Clostridium chromiireducens</name>
    <dbReference type="NCBI Taxonomy" id="225345"/>
    <lineage>
        <taxon>Bacteria</taxon>
        <taxon>Bacillati</taxon>
        <taxon>Bacillota</taxon>
        <taxon>Clostridia</taxon>
        <taxon>Eubacteriales</taxon>
        <taxon>Clostridiaceae</taxon>
        <taxon>Clostridium</taxon>
    </lineage>
</organism>
<keyword evidence="2" id="KW-0808">Transferase</keyword>
<evidence type="ECO:0000256" key="1">
    <source>
        <dbReference type="SAM" id="Phobius"/>
    </source>
</evidence>
<dbReference type="RefSeq" id="WP_079438529.1">
    <property type="nucleotide sequence ID" value="NZ_MZGT01000009.1"/>
</dbReference>
<protein>
    <submittedName>
        <fullName evidence="2">Putative acetyltransferase</fullName>
        <ecNumber evidence="2">2.3.1.-</ecNumber>
    </submittedName>
</protein>
<dbReference type="SUPFAM" id="SSF51161">
    <property type="entry name" value="Trimeric LpxA-like enzymes"/>
    <property type="match status" value="1"/>
</dbReference>
<dbReference type="EC" id="2.3.1.-" evidence="2"/>
<dbReference type="OrthoDB" id="9801697at2"/>
<keyword evidence="1" id="KW-0812">Transmembrane</keyword>
<feature type="transmembrane region" description="Helical" evidence="1">
    <location>
        <begin position="21"/>
        <end position="39"/>
    </location>
</feature>
<dbReference type="InterPro" id="IPR011004">
    <property type="entry name" value="Trimer_LpxA-like_sf"/>
</dbReference>
<dbReference type="Pfam" id="PF14602">
    <property type="entry name" value="Hexapep_2"/>
    <property type="match status" value="1"/>
</dbReference>
<sequence length="232" mass="25497">MKIMDKAMKIVGKENFKLDRRIGISYIIRLCWSYGWMMIRGRIISFFSKSISSSIFVGRGVKLYEKRYLQVGNKAKIHDDCEIDALSTDGVIIGDSVVLGKRTIIQCTGGLQKIGKGVRIGDRTTFGSDCFFGAAGGIEIGNDVVAGQYIRFHSENHYYDDMTQLIREQGVTNKGIKIGDNCWIGAGAVFLDGVKVGNGCVIGANTLVNKDLPHNSVAVGNPIRIIRIRGNE</sequence>
<proteinExistence type="predicted"/>
<dbReference type="InterPro" id="IPR051159">
    <property type="entry name" value="Hexapeptide_acetyltransf"/>
</dbReference>
<dbReference type="STRING" id="225345.CLCHR_09410"/>
<dbReference type="PANTHER" id="PTHR23416">
    <property type="entry name" value="SIALIC ACID SYNTHASE-RELATED"/>
    <property type="match status" value="1"/>
</dbReference>
<dbReference type="GO" id="GO:0016746">
    <property type="term" value="F:acyltransferase activity"/>
    <property type="evidence" value="ECO:0007669"/>
    <property type="project" value="UniProtKB-KW"/>
</dbReference>
<evidence type="ECO:0000313" key="2">
    <source>
        <dbReference type="EMBL" id="OPJ65365.1"/>
    </source>
</evidence>
<dbReference type="Pfam" id="PF00132">
    <property type="entry name" value="Hexapep"/>
    <property type="match status" value="1"/>
</dbReference>
<accession>A0A1V4J019</accession>
<dbReference type="Proteomes" id="UP000191056">
    <property type="component" value="Unassembled WGS sequence"/>
</dbReference>